<dbReference type="EMBL" id="JAGIYZ010000012">
    <property type="protein sequence ID" value="MBP0465020.1"/>
    <property type="molecule type" value="Genomic_DNA"/>
</dbReference>
<gene>
    <name evidence="2" type="ORF">J5Y09_13940</name>
</gene>
<evidence type="ECO:0000313" key="2">
    <source>
        <dbReference type="EMBL" id="MBP0465020.1"/>
    </source>
</evidence>
<organism evidence="2 3">
    <name type="scientific">Roseomonas nitratireducens</name>
    <dbReference type="NCBI Taxonomy" id="2820810"/>
    <lineage>
        <taxon>Bacteria</taxon>
        <taxon>Pseudomonadati</taxon>
        <taxon>Pseudomonadota</taxon>
        <taxon>Alphaproteobacteria</taxon>
        <taxon>Acetobacterales</taxon>
        <taxon>Roseomonadaceae</taxon>
        <taxon>Roseomonas</taxon>
    </lineage>
</organism>
<name>A0ABS4AUI4_9PROT</name>
<evidence type="ECO:0000313" key="3">
    <source>
        <dbReference type="Proteomes" id="UP000680815"/>
    </source>
</evidence>
<evidence type="ECO:0000256" key="1">
    <source>
        <dbReference type="SAM" id="Phobius"/>
    </source>
</evidence>
<dbReference type="Proteomes" id="UP000680815">
    <property type="component" value="Unassembled WGS sequence"/>
</dbReference>
<sequence>MSEASDPPYETLGKRRAAMREAGKRGITHHIVVGAAAVVAAVTLFRWLRLDGESWFTLSALSWVAGAFVVEKNQGDYRGRAAPKREDLMRAIAAAQAFDLSPVTADYRARHGLSEAEAAFHEREFRRWAAFVSVAYSGSILWPVPDSPLLAYRAVAAGQPALFQALGMALVDEVTPLDVYITEAALARENYPAQEKYAELWVAYGFAYQEEPDPALWPRPSFPGIDSIRLAASAKYPGDGVGAAFYAALVEKPHQNTS</sequence>
<proteinExistence type="predicted"/>
<comment type="caution">
    <text evidence="2">The sequence shown here is derived from an EMBL/GenBank/DDBJ whole genome shotgun (WGS) entry which is preliminary data.</text>
</comment>
<feature type="transmembrane region" description="Helical" evidence="1">
    <location>
        <begin position="27"/>
        <end position="48"/>
    </location>
</feature>
<accession>A0ABS4AUI4</accession>
<reference evidence="2 3" key="1">
    <citation type="submission" date="2021-03" db="EMBL/GenBank/DDBJ databases">
        <authorList>
            <person name="So Y."/>
        </authorList>
    </citation>
    <scope>NUCLEOTIDE SEQUENCE [LARGE SCALE GENOMIC DNA]</scope>
    <source>
        <strain evidence="2 3">PWR1</strain>
    </source>
</reference>
<keyword evidence="1" id="KW-1133">Transmembrane helix</keyword>
<dbReference type="RefSeq" id="WP_209352407.1">
    <property type="nucleotide sequence ID" value="NZ_JAGIYZ010000012.1"/>
</dbReference>
<keyword evidence="1" id="KW-0812">Transmembrane</keyword>
<keyword evidence="1" id="KW-0472">Membrane</keyword>
<protein>
    <submittedName>
        <fullName evidence="2">Uncharacterized protein</fullName>
    </submittedName>
</protein>
<keyword evidence="3" id="KW-1185">Reference proteome</keyword>